<name>A0AAP0PSY7_9MAGN</name>
<evidence type="ECO:0000256" key="5">
    <source>
        <dbReference type="ARBA" id="ARBA00023187"/>
    </source>
</evidence>
<feature type="domain" description="CRM" evidence="9">
    <location>
        <begin position="271"/>
        <end position="367"/>
    </location>
</feature>
<keyword evidence="11" id="KW-1185">Reference proteome</keyword>
<proteinExistence type="predicted"/>
<dbReference type="Gene3D" id="3.30.110.60">
    <property type="entry name" value="YhbY-like"/>
    <property type="match status" value="2"/>
</dbReference>
<dbReference type="InterPro" id="IPR044599">
    <property type="entry name" value="CAF1P_plant"/>
</dbReference>
<feature type="region of interest" description="Disordered" evidence="8">
    <location>
        <begin position="39"/>
        <end position="72"/>
    </location>
</feature>
<keyword evidence="3 7" id="KW-0694">RNA-binding</keyword>
<dbReference type="InterPro" id="IPR035920">
    <property type="entry name" value="YhbY-like_sf"/>
</dbReference>
<dbReference type="SUPFAM" id="SSF75471">
    <property type="entry name" value="YhbY-like"/>
    <property type="match status" value="2"/>
</dbReference>
<dbReference type="InterPro" id="IPR001890">
    <property type="entry name" value="RNA-binding_CRM"/>
</dbReference>
<dbReference type="PANTHER" id="PTHR46247:SF4">
    <property type="entry name" value="CRS2-ASSOCIATED FACTOR 2, MITOCHONDRIAL"/>
    <property type="match status" value="1"/>
</dbReference>
<evidence type="ECO:0000256" key="1">
    <source>
        <dbReference type="ARBA" id="ARBA00022664"/>
    </source>
</evidence>
<keyword evidence="4" id="KW-0809">Transit peptide</keyword>
<evidence type="ECO:0000256" key="2">
    <source>
        <dbReference type="ARBA" id="ARBA00022737"/>
    </source>
</evidence>
<gene>
    <name evidence="10" type="ORF">Syun_010105</name>
</gene>
<dbReference type="GO" id="GO:0006397">
    <property type="term" value="P:mRNA processing"/>
    <property type="evidence" value="ECO:0007669"/>
    <property type="project" value="UniProtKB-KW"/>
</dbReference>
<dbReference type="Proteomes" id="UP001420932">
    <property type="component" value="Unassembled WGS sequence"/>
</dbReference>
<evidence type="ECO:0000256" key="3">
    <source>
        <dbReference type="ARBA" id="ARBA00022884"/>
    </source>
</evidence>
<keyword evidence="6" id="KW-0687">Ribonucleoprotein</keyword>
<dbReference type="FunFam" id="3.30.110.60:FF:000002">
    <property type="entry name" value="CRS2-associated factor 1, chloroplastic"/>
    <property type="match status" value="2"/>
</dbReference>
<evidence type="ECO:0000256" key="7">
    <source>
        <dbReference type="PROSITE-ProRule" id="PRU00626"/>
    </source>
</evidence>
<dbReference type="GO" id="GO:0003723">
    <property type="term" value="F:RNA binding"/>
    <property type="evidence" value="ECO:0007669"/>
    <property type="project" value="UniProtKB-UniRule"/>
</dbReference>
<dbReference type="EMBL" id="JBBNAF010000004">
    <property type="protein sequence ID" value="KAK9151796.1"/>
    <property type="molecule type" value="Genomic_DNA"/>
</dbReference>
<keyword evidence="2" id="KW-0677">Repeat</keyword>
<comment type="caution">
    <text evidence="10">The sequence shown here is derived from an EMBL/GenBank/DDBJ whole genome shotgun (WGS) entry which is preliminary data.</text>
</comment>
<evidence type="ECO:0000256" key="4">
    <source>
        <dbReference type="ARBA" id="ARBA00022946"/>
    </source>
</evidence>
<dbReference type="AlphaFoldDB" id="A0AAP0PSY7"/>
<dbReference type="Pfam" id="PF01985">
    <property type="entry name" value="CRS1_YhbY"/>
    <property type="match status" value="2"/>
</dbReference>
<accession>A0AAP0PSY7</accession>
<sequence>MLNLHRLSLQTLTLIRPSPPPPFLLLLQSSTISSITHLHEQQQQQQQQQQQDIYDPPFTPLKTPISNTPRQTLIPSQDQTFPLKSDLPFDFRYSYSETNPNVKPIGFREPPRYSPFGPGRIDRHWNGVSAPPAEAVDSERVLEERESVIGEPLTEEEIEMLVERYRHSHCNRQINLGKGGVTHNLLDDIHNHWKRAEAVRIKCLGVPTLDMENICFHLEDKTGGKVIYRCINILLLYRGRNYDPKNKPVIPLMLYKPLAPIYPKLVNNVADGLTFEETKEMRNRGLNLPPLMKLTRNGVYVNVVARVREAFETKEVVRLDCSHVGTSDCKKIGVKLRDLVPCIPILFKDDQIILWRGKDTQQRQDSPKQ</sequence>
<evidence type="ECO:0000256" key="8">
    <source>
        <dbReference type="SAM" id="MobiDB-lite"/>
    </source>
</evidence>
<evidence type="ECO:0000313" key="10">
    <source>
        <dbReference type="EMBL" id="KAK9151796.1"/>
    </source>
</evidence>
<keyword evidence="5" id="KW-0508">mRNA splicing</keyword>
<dbReference type="GO" id="GO:1990904">
    <property type="term" value="C:ribonucleoprotein complex"/>
    <property type="evidence" value="ECO:0007669"/>
    <property type="project" value="UniProtKB-KW"/>
</dbReference>
<protein>
    <recommendedName>
        <fullName evidence="9">CRM domain-containing protein</fullName>
    </recommendedName>
</protein>
<dbReference type="SMART" id="SM01103">
    <property type="entry name" value="CRS1_YhbY"/>
    <property type="match status" value="2"/>
</dbReference>
<dbReference type="PANTHER" id="PTHR46247">
    <property type="entry name" value="CRS2-ASSOCIATED FACTOR 1, CHLOROPLASTIC"/>
    <property type="match status" value="1"/>
</dbReference>
<organism evidence="10 11">
    <name type="scientific">Stephania yunnanensis</name>
    <dbReference type="NCBI Taxonomy" id="152371"/>
    <lineage>
        <taxon>Eukaryota</taxon>
        <taxon>Viridiplantae</taxon>
        <taxon>Streptophyta</taxon>
        <taxon>Embryophyta</taxon>
        <taxon>Tracheophyta</taxon>
        <taxon>Spermatophyta</taxon>
        <taxon>Magnoliopsida</taxon>
        <taxon>Ranunculales</taxon>
        <taxon>Menispermaceae</taxon>
        <taxon>Menispermoideae</taxon>
        <taxon>Cissampelideae</taxon>
        <taxon>Stephania</taxon>
    </lineage>
</organism>
<dbReference type="GO" id="GO:0000373">
    <property type="term" value="P:Group II intron splicing"/>
    <property type="evidence" value="ECO:0007669"/>
    <property type="project" value="InterPro"/>
</dbReference>
<feature type="domain" description="CRM" evidence="9">
    <location>
        <begin position="151"/>
        <end position="249"/>
    </location>
</feature>
<evidence type="ECO:0000313" key="11">
    <source>
        <dbReference type="Proteomes" id="UP001420932"/>
    </source>
</evidence>
<feature type="compositionally biased region" description="Low complexity" evidence="8">
    <location>
        <begin position="39"/>
        <end position="51"/>
    </location>
</feature>
<evidence type="ECO:0000256" key="6">
    <source>
        <dbReference type="ARBA" id="ARBA00023274"/>
    </source>
</evidence>
<reference evidence="10 11" key="1">
    <citation type="submission" date="2024-01" db="EMBL/GenBank/DDBJ databases">
        <title>Genome assemblies of Stephania.</title>
        <authorList>
            <person name="Yang L."/>
        </authorList>
    </citation>
    <scope>NUCLEOTIDE SEQUENCE [LARGE SCALE GENOMIC DNA]</scope>
    <source>
        <strain evidence="10">YNDBR</strain>
        <tissue evidence="10">Leaf</tissue>
    </source>
</reference>
<dbReference type="PROSITE" id="PS51295">
    <property type="entry name" value="CRM"/>
    <property type="match status" value="2"/>
</dbReference>
<evidence type="ECO:0000259" key="9">
    <source>
        <dbReference type="PROSITE" id="PS51295"/>
    </source>
</evidence>
<keyword evidence="1" id="KW-0507">mRNA processing</keyword>